<protein>
    <submittedName>
        <fullName evidence="1">Response regulator transcription factor</fullName>
    </submittedName>
</protein>
<name>A0ACB5UL70_9FIRM</name>
<comment type="caution">
    <text evidence="1">The sequence shown here is derived from an EMBL/GenBank/DDBJ whole genome shotgun (WGS) entry which is preliminary data.</text>
</comment>
<dbReference type="EMBL" id="BTPU01000038">
    <property type="protein sequence ID" value="GMQ63367.1"/>
    <property type="molecule type" value="Genomic_DNA"/>
</dbReference>
<keyword evidence="2" id="KW-1185">Reference proteome</keyword>
<evidence type="ECO:0000313" key="2">
    <source>
        <dbReference type="Proteomes" id="UP001374599"/>
    </source>
</evidence>
<gene>
    <name evidence="1" type="ORF">AN2V17_26000</name>
</gene>
<evidence type="ECO:0000313" key="1">
    <source>
        <dbReference type="EMBL" id="GMQ63367.1"/>
    </source>
</evidence>
<accession>A0ACB5UL70</accession>
<proteinExistence type="predicted"/>
<dbReference type="Proteomes" id="UP001374599">
    <property type="component" value="Unassembled WGS sequence"/>
</dbReference>
<reference evidence="1" key="1">
    <citation type="submission" date="2023-09" db="EMBL/GenBank/DDBJ databases">
        <title>Vallitalea sediminicola and Vallitalea maricola sp. nov., anaerobic bacteria isolated from marine sediment.</title>
        <authorList>
            <person name="Hirano S."/>
            <person name="Maeda A."/>
            <person name="Terahara T."/>
            <person name="Mori K."/>
            <person name="Hamada M."/>
            <person name="Matsumoto R."/>
            <person name="Kobayashi T."/>
        </authorList>
    </citation>
    <scope>NUCLEOTIDE SEQUENCE</scope>
    <source>
        <strain evidence="1">AN17-2</strain>
    </source>
</reference>
<sequence>MRQILLLEDDESLNRGISFKLKKEGYEVLSSYSIREGKRLFSNNNIDLVICDINLEDGSGLDFCREIREISNVRFVFLTALDEEIDIVMGYEAGADDYITKPFSLAVLMSKVNAIFKRLEGGVSDKLESGNVCFIKNEMKVIVNGDEKVLSKNELKLLNILMEHPKQILSKKQLLECLWDIDGDYVDENTVAVNIRRLREKIELTPSKPAYIKNVRGIGYLWNMECRKNDR</sequence>
<organism evidence="1 2">
    <name type="scientific">Vallitalea maricola</name>
    <dbReference type="NCBI Taxonomy" id="3074433"/>
    <lineage>
        <taxon>Bacteria</taxon>
        <taxon>Bacillati</taxon>
        <taxon>Bacillota</taxon>
        <taxon>Clostridia</taxon>
        <taxon>Lachnospirales</taxon>
        <taxon>Vallitaleaceae</taxon>
        <taxon>Vallitalea</taxon>
    </lineage>
</organism>